<feature type="compositionally biased region" description="Basic and acidic residues" evidence="4">
    <location>
        <begin position="1"/>
        <end position="14"/>
    </location>
</feature>
<feature type="compositionally biased region" description="Low complexity" evidence="4">
    <location>
        <begin position="116"/>
        <end position="142"/>
    </location>
</feature>
<dbReference type="InterPro" id="IPR050515">
    <property type="entry name" value="Beta-lactam/transpept"/>
</dbReference>
<organism evidence="7 8">
    <name type="scientific">Micromonospora zhanjiangensis</name>
    <dbReference type="NCBI Taxonomy" id="1522057"/>
    <lineage>
        <taxon>Bacteria</taxon>
        <taxon>Bacillati</taxon>
        <taxon>Actinomycetota</taxon>
        <taxon>Actinomycetes</taxon>
        <taxon>Micromonosporales</taxon>
        <taxon>Micromonosporaceae</taxon>
        <taxon>Micromonospora</taxon>
    </lineage>
</organism>
<dbReference type="Pfam" id="PF00905">
    <property type="entry name" value="Transpeptidase"/>
    <property type="match status" value="1"/>
</dbReference>
<keyword evidence="3" id="KW-0472">Membrane</keyword>
<dbReference type="SUPFAM" id="SSF56519">
    <property type="entry name" value="Penicillin binding protein dimerisation domain"/>
    <property type="match status" value="1"/>
</dbReference>
<evidence type="ECO:0000259" key="5">
    <source>
        <dbReference type="Pfam" id="PF00905"/>
    </source>
</evidence>
<comment type="caution">
    <text evidence="7">The sequence shown here is derived from an EMBL/GenBank/DDBJ whole genome shotgun (WGS) entry which is preliminary data.</text>
</comment>
<dbReference type="Proteomes" id="UP001595868">
    <property type="component" value="Unassembled WGS sequence"/>
</dbReference>
<dbReference type="PANTHER" id="PTHR30627">
    <property type="entry name" value="PEPTIDOGLYCAN D,D-TRANSPEPTIDASE"/>
    <property type="match status" value="1"/>
</dbReference>
<evidence type="ECO:0000256" key="2">
    <source>
        <dbReference type="ARBA" id="ARBA00007171"/>
    </source>
</evidence>
<feature type="domain" description="Penicillin-binding protein transpeptidase" evidence="5">
    <location>
        <begin position="417"/>
        <end position="721"/>
    </location>
</feature>
<feature type="compositionally biased region" description="Basic residues" evidence="4">
    <location>
        <begin position="155"/>
        <end position="166"/>
    </location>
</feature>
<dbReference type="InterPro" id="IPR001460">
    <property type="entry name" value="PCN-bd_Tpept"/>
</dbReference>
<keyword evidence="8" id="KW-1185">Reference proteome</keyword>
<dbReference type="EMBL" id="JBHSBN010000013">
    <property type="protein sequence ID" value="MFC4108075.1"/>
    <property type="molecule type" value="Genomic_DNA"/>
</dbReference>
<comment type="similarity">
    <text evidence="2">Belongs to the transpeptidase family.</text>
</comment>
<evidence type="ECO:0000259" key="6">
    <source>
        <dbReference type="Pfam" id="PF03717"/>
    </source>
</evidence>
<dbReference type="RefSeq" id="WP_377547832.1">
    <property type="nucleotide sequence ID" value="NZ_JBHSBN010000013.1"/>
</dbReference>
<dbReference type="SUPFAM" id="SSF56601">
    <property type="entry name" value="beta-lactamase/transpeptidase-like"/>
    <property type="match status" value="1"/>
</dbReference>
<gene>
    <name evidence="7" type="ORF">ACFOX0_19355</name>
</gene>
<evidence type="ECO:0000256" key="1">
    <source>
        <dbReference type="ARBA" id="ARBA00004370"/>
    </source>
</evidence>
<evidence type="ECO:0000313" key="7">
    <source>
        <dbReference type="EMBL" id="MFC4108075.1"/>
    </source>
</evidence>
<dbReference type="InterPro" id="IPR036138">
    <property type="entry name" value="PBP_dimer_sf"/>
</dbReference>
<evidence type="ECO:0000313" key="8">
    <source>
        <dbReference type="Proteomes" id="UP001595868"/>
    </source>
</evidence>
<comment type="subcellular location">
    <subcellularLocation>
        <location evidence="1">Membrane</location>
    </subcellularLocation>
</comment>
<dbReference type="Gene3D" id="3.90.1310.10">
    <property type="entry name" value="Penicillin-binding protein 2a (Domain 2)"/>
    <property type="match status" value="1"/>
</dbReference>
<dbReference type="InterPro" id="IPR012338">
    <property type="entry name" value="Beta-lactam/transpept-like"/>
</dbReference>
<dbReference type="Gene3D" id="3.30.450.330">
    <property type="match status" value="1"/>
</dbReference>
<dbReference type="PANTHER" id="PTHR30627:SF1">
    <property type="entry name" value="PEPTIDOGLYCAN D,D-TRANSPEPTIDASE FTSI"/>
    <property type="match status" value="1"/>
</dbReference>
<proteinExistence type="inferred from homology"/>
<evidence type="ECO:0000256" key="4">
    <source>
        <dbReference type="SAM" id="MobiDB-lite"/>
    </source>
</evidence>
<dbReference type="Gene3D" id="3.40.710.10">
    <property type="entry name" value="DD-peptidase/beta-lactamase superfamily"/>
    <property type="match status" value="1"/>
</dbReference>
<accession>A0ABV8KPM6</accession>
<reference evidence="8" key="1">
    <citation type="journal article" date="2019" name="Int. J. Syst. Evol. Microbiol.">
        <title>The Global Catalogue of Microorganisms (GCM) 10K type strain sequencing project: providing services to taxonomists for standard genome sequencing and annotation.</title>
        <authorList>
            <consortium name="The Broad Institute Genomics Platform"/>
            <consortium name="The Broad Institute Genome Sequencing Center for Infectious Disease"/>
            <person name="Wu L."/>
            <person name="Ma J."/>
        </authorList>
    </citation>
    <scope>NUCLEOTIDE SEQUENCE [LARGE SCALE GENOMIC DNA]</scope>
    <source>
        <strain evidence="8">2902at01</strain>
    </source>
</reference>
<protein>
    <submittedName>
        <fullName evidence="7">Peptidoglycan D,D-transpeptidase FtsI family protein</fullName>
    </submittedName>
</protein>
<name>A0ABV8KPM6_9ACTN</name>
<feature type="domain" description="Penicillin-binding protein dimerisation" evidence="6">
    <location>
        <begin position="219"/>
        <end position="364"/>
    </location>
</feature>
<dbReference type="InterPro" id="IPR005311">
    <property type="entry name" value="PBP_dimer"/>
</dbReference>
<feature type="region of interest" description="Disordered" evidence="4">
    <location>
        <begin position="1"/>
        <end position="169"/>
    </location>
</feature>
<sequence>MAPRSDEPRRDAQSSRRGASRAGDGGDTGGRGTDRTDPADPGSEIGGISDARAYTPRGRTVREAAESAATRRSGGVGAGSRRAPRATRSGDPFRPALQVLDGGRPHQRGTAGDAPRGGVRAAGTGRTVVARTPGGAGTAKPAAPRRRNTGAARRPAGRRPPRKARPPKLADPVRRLRLGTLLALVMFASIGIRLVELQVAQSPALADAGLADRLRPTDIRAPRGSILDRSGALLAHSVEARYIAADPELIEDPEGTAAALSPLLGVARSELVKRMARQKTFDGRDSRFEYLARGVDIDAAKKIMALNRAGISAGRDERREVPNGDLAANLIGFTNREMTGLEGLEARYDNVLRGVTGRKVVEVGQGDLDAEIPGGYSRITTPAQPGSSLALTIDRDLQFFTQKALSEQLKQTHGSIGAAVVMDVRTGEVLAQASQPTYNAADWQGSKPTDREDAATSFVVDPGSIHKAITFGAALQEGVIEPDSTLPVASVVNKGGYPFTDHIDARGRRMSLPGMLAYSSNVGAIAIADKLGKEKLYEYQRKFGLGQATNEGVPGEATGRLLAPKDWSESSYGSVPIGHSVDATPIQMAAAYAAIANNGTWIQPHLIKETIAPDGTRKPAPAPVTRQVLDPANAAALRTMLEAVTTMKDATGLRAAIPGYRVAGKTGTGARLVNGHYVSGEVASFVGMAPAENPRYVVAVFAYTPNGEGGDVSAPAFSQIMSFALRHYRIPPSGTAKPNFVAFP</sequence>
<evidence type="ECO:0000256" key="3">
    <source>
        <dbReference type="ARBA" id="ARBA00023136"/>
    </source>
</evidence>
<dbReference type="Pfam" id="PF03717">
    <property type="entry name" value="PBP_dimer"/>
    <property type="match status" value="1"/>
</dbReference>